<dbReference type="SUPFAM" id="SSF53300">
    <property type="entry name" value="vWA-like"/>
    <property type="match status" value="1"/>
</dbReference>
<evidence type="ECO:0000256" key="1">
    <source>
        <dbReference type="SAM" id="SignalP"/>
    </source>
</evidence>
<dbReference type="PROSITE" id="PS50234">
    <property type="entry name" value="VWFA"/>
    <property type="match status" value="1"/>
</dbReference>
<dbReference type="RefSeq" id="WP_209376879.1">
    <property type="nucleotide sequence ID" value="NZ_JAGIZA010000027.1"/>
</dbReference>
<name>A0A940N6M2_9PROT</name>
<gene>
    <name evidence="3" type="ORF">J5Y10_25105</name>
</gene>
<dbReference type="InterPro" id="IPR002035">
    <property type="entry name" value="VWF_A"/>
</dbReference>
<evidence type="ECO:0000313" key="3">
    <source>
        <dbReference type="EMBL" id="MBP0496085.1"/>
    </source>
</evidence>
<comment type="caution">
    <text evidence="3">The sequence shown here is derived from an EMBL/GenBank/DDBJ whole genome shotgun (WGS) entry which is preliminary data.</text>
</comment>
<protein>
    <submittedName>
        <fullName evidence="3">DUF1194 domain-containing protein</fullName>
    </submittedName>
</protein>
<dbReference type="InterPro" id="IPR013424">
    <property type="entry name" value="Ice-binding_C"/>
</dbReference>
<keyword evidence="4" id="KW-1185">Reference proteome</keyword>
<dbReference type="Pfam" id="PF06707">
    <property type="entry name" value="DUF1194"/>
    <property type="match status" value="1"/>
</dbReference>
<organism evidence="3 4">
    <name type="scientific">Roseomonas indoligenes</name>
    <dbReference type="NCBI Taxonomy" id="2820811"/>
    <lineage>
        <taxon>Bacteria</taxon>
        <taxon>Pseudomonadati</taxon>
        <taxon>Pseudomonadota</taxon>
        <taxon>Alphaproteobacteria</taxon>
        <taxon>Acetobacterales</taxon>
        <taxon>Roseomonadaceae</taxon>
        <taxon>Roseomonas</taxon>
    </lineage>
</organism>
<dbReference type="InterPro" id="IPR036465">
    <property type="entry name" value="vWFA_dom_sf"/>
</dbReference>
<dbReference type="EMBL" id="JAGIZA010000027">
    <property type="protein sequence ID" value="MBP0496085.1"/>
    <property type="molecule type" value="Genomic_DNA"/>
</dbReference>
<dbReference type="NCBIfam" id="TIGR02595">
    <property type="entry name" value="PEP_CTERM"/>
    <property type="match status" value="1"/>
</dbReference>
<dbReference type="Proteomes" id="UP000677537">
    <property type="component" value="Unassembled WGS sequence"/>
</dbReference>
<reference evidence="3" key="1">
    <citation type="submission" date="2021-03" db="EMBL/GenBank/DDBJ databases">
        <authorList>
            <person name="So Y."/>
        </authorList>
    </citation>
    <scope>NUCLEOTIDE SEQUENCE</scope>
    <source>
        <strain evidence="3">SG15</strain>
    </source>
</reference>
<feature type="signal peptide" evidence="1">
    <location>
        <begin position="1"/>
        <end position="26"/>
    </location>
</feature>
<evidence type="ECO:0000313" key="4">
    <source>
        <dbReference type="Proteomes" id="UP000677537"/>
    </source>
</evidence>
<accession>A0A940N6M2</accession>
<keyword evidence="1" id="KW-0732">Signal</keyword>
<feature type="domain" description="VWFA" evidence="2">
    <location>
        <begin position="37"/>
        <end position="228"/>
    </location>
</feature>
<dbReference type="Gene3D" id="3.40.50.410">
    <property type="entry name" value="von Willebrand factor, type A domain"/>
    <property type="match status" value="1"/>
</dbReference>
<dbReference type="InterPro" id="IPR010607">
    <property type="entry name" value="DUF1194"/>
</dbReference>
<feature type="chain" id="PRO_5037530955" evidence="1">
    <location>
        <begin position="27"/>
        <end position="263"/>
    </location>
</feature>
<evidence type="ECO:0000259" key="2">
    <source>
        <dbReference type="PROSITE" id="PS50234"/>
    </source>
</evidence>
<proteinExistence type="predicted"/>
<dbReference type="AlphaFoldDB" id="A0A940N6M2"/>
<sequence>MSASTLKASLRGLAIAAAVASPLAFAGEAKAVNVGLELSLLIDVSGSVDATEYNLQKQGYVQAFQSAAVQNAILSSVGGSIAVNFIQWSGANQQVQSVGYTLINSVASSNAFAAAINGISRASNGNTAPGNAIQFATTLINNNIYDAPRQVFDVSGDGAANEGINTAAARNAALAAGVDTINGLVILGDPGVQGFYQSSIVGGGGFLQVANSFNDFASAIQQKLVREITQVPEPASLALFGIGVAALGLVRRRRSARTVSAQA</sequence>